<protein>
    <submittedName>
        <fullName evidence="1">Uncharacterized protein</fullName>
    </submittedName>
</protein>
<gene>
    <name evidence="1" type="ORF">Pr1d_32680</name>
</gene>
<evidence type="ECO:0000313" key="1">
    <source>
        <dbReference type="EMBL" id="QEG35959.1"/>
    </source>
</evidence>
<evidence type="ECO:0000313" key="2">
    <source>
        <dbReference type="Proteomes" id="UP000323917"/>
    </source>
</evidence>
<proteinExistence type="predicted"/>
<dbReference type="KEGG" id="bgok:Pr1d_32680"/>
<dbReference type="RefSeq" id="WP_148074393.1">
    <property type="nucleotide sequence ID" value="NZ_CP042913.1"/>
</dbReference>
<sequence>MNRPITKKQTLQRLRARVCIAACGVLVEICLVAVSVVAEEAPSQGTAAQQDQRLEQMKSQSPKATLTILPVRVAGRSLDRVSELIGLLLEKQGLKNIELGGKPFDSGEASELQQLTQELGKFIQQNPITTDYALYVEYNVKLPQGELQGIRSVFVDKQGEVVWSEVLTTENEALKKLQAHRDLMTLSSEVVERLAPQLGLNEQTAAAAQPGKMARLMDERSGLPPQAERDAMPSREEHFRQAGPNRTLQVVTPRVLGRATDVASAQALANGLNTAALCQAQPAAEVVKFTASQKDPNELKVLWDLAREVRDYVRQHPPETDYVLCADYVFNPQNWEQGIVHFVVCDRQGEWVLVDMQNSHHKDYQAVRPTSQADCDRLLVKRMEERLKVASEQ</sequence>
<name>A0A5B9QDT5_9BACT</name>
<reference evidence="1 2" key="1">
    <citation type="submission" date="2019-08" db="EMBL/GenBank/DDBJ databases">
        <title>Deep-cultivation of Planctomycetes and their phenomic and genomic characterization uncovers novel biology.</title>
        <authorList>
            <person name="Wiegand S."/>
            <person name="Jogler M."/>
            <person name="Boedeker C."/>
            <person name="Pinto D."/>
            <person name="Vollmers J."/>
            <person name="Rivas-Marin E."/>
            <person name="Kohn T."/>
            <person name="Peeters S.H."/>
            <person name="Heuer A."/>
            <person name="Rast P."/>
            <person name="Oberbeckmann S."/>
            <person name="Bunk B."/>
            <person name="Jeske O."/>
            <person name="Meyerdierks A."/>
            <person name="Storesund J.E."/>
            <person name="Kallscheuer N."/>
            <person name="Luecker S."/>
            <person name="Lage O.M."/>
            <person name="Pohl T."/>
            <person name="Merkel B.J."/>
            <person name="Hornburger P."/>
            <person name="Mueller R.-W."/>
            <person name="Bruemmer F."/>
            <person name="Labrenz M."/>
            <person name="Spormann A.M."/>
            <person name="Op den Camp H."/>
            <person name="Overmann J."/>
            <person name="Amann R."/>
            <person name="Jetten M.S.M."/>
            <person name="Mascher T."/>
            <person name="Medema M.H."/>
            <person name="Devos D.P."/>
            <person name="Kaster A.-K."/>
            <person name="Ovreas L."/>
            <person name="Rohde M."/>
            <person name="Galperin M.Y."/>
            <person name="Jogler C."/>
        </authorList>
    </citation>
    <scope>NUCLEOTIDE SEQUENCE [LARGE SCALE GENOMIC DNA]</scope>
    <source>
        <strain evidence="1 2">Pr1d</strain>
    </source>
</reference>
<dbReference type="Proteomes" id="UP000323917">
    <property type="component" value="Chromosome"/>
</dbReference>
<dbReference type="EMBL" id="CP042913">
    <property type="protein sequence ID" value="QEG35959.1"/>
    <property type="molecule type" value="Genomic_DNA"/>
</dbReference>
<accession>A0A5B9QDT5</accession>
<organism evidence="1 2">
    <name type="scientific">Bythopirellula goksoeyrii</name>
    <dbReference type="NCBI Taxonomy" id="1400387"/>
    <lineage>
        <taxon>Bacteria</taxon>
        <taxon>Pseudomonadati</taxon>
        <taxon>Planctomycetota</taxon>
        <taxon>Planctomycetia</taxon>
        <taxon>Pirellulales</taxon>
        <taxon>Lacipirellulaceae</taxon>
        <taxon>Bythopirellula</taxon>
    </lineage>
</organism>
<dbReference type="AlphaFoldDB" id="A0A5B9QDT5"/>
<keyword evidence="2" id="KW-1185">Reference proteome</keyword>
<dbReference type="OrthoDB" id="295760at2"/>